<dbReference type="GO" id="GO:0003830">
    <property type="term" value="F:beta-1,4-mannosylglycoprotein 4-beta-N-acetylglucosaminyltransferase activity"/>
    <property type="evidence" value="ECO:0007669"/>
    <property type="project" value="InterPro"/>
</dbReference>
<proteinExistence type="predicted"/>
<dbReference type="GO" id="GO:0006044">
    <property type="term" value="P:N-acetylglucosamine metabolic process"/>
    <property type="evidence" value="ECO:0007669"/>
    <property type="project" value="TreeGrafter"/>
</dbReference>
<evidence type="ECO:0000313" key="2">
    <source>
        <dbReference type="EMBL" id="EKX38222.1"/>
    </source>
</evidence>
<gene>
    <name evidence="2" type="ORF">GUITHDRAFT_144340</name>
</gene>
<name>L1IQ62_GUITC</name>
<dbReference type="PaxDb" id="55529-EKX38222"/>
<dbReference type="KEGG" id="gtt:GUITHDRAFT_144340"/>
<keyword evidence="1" id="KW-0732">Signal</keyword>
<dbReference type="GeneID" id="17295041"/>
<dbReference type="EnsemblProtists" id="EKX38222">
    <property type="protein sequence ID" value="EKX38222"/>
    <property type="gene ID" value="GUITHDRAFT_144340"/>
</dbReference>
<reference evidence="3" key="3">
    <citation type="submission" date="2015-06" db="UniProtKB">
        <authorList>
            <consortium name="EnsemblProtists"/>
        </authorList>
    </citation>
    <scope>IDENTIFICATION</scope>
</reference>
<evidence type="ECO:0000313" key="4">
    <source>
        <dbReference type="Proteomes" id="UP000011087"/>
    </source>
</evidence>
<reference evidence="4" key="2">
    <citation type="submission" date="2012-11" db="EMBL/GenBank/DDBJ databases">
        <authorList>
            <person name="Kuo A."/>
            <person name="Curtis B.A."/>
            <person name="Tanifuji G."/>
            <person name="Burki F."/>
            <person name="Gruber A."/>
            <person name="Irimia M."/>
            <person name="Maruyama S."/>
            <person name="Arias M.C."/>
            <person name="Ball S.G."/>
            <person name="Gile G.H."/>
            <person name="Hirakawa Y."/>
            <person name="Hopkins J.F."/>
            <person name="Rensing S.A."/>
            <person name="Schmutz J."/>
            <person name="Symeonidi A."/>
            <person name="Elias M."/>
            <person name="Eveleigh R.J."/>
            <person name="Herman E.K."/>
            <person name="Klute M.J."/>
            <person name="Nakayama T."/>
            <person name="Obornik M."/>
            <person name="Reyes-Prieto A."/>
            <person name="Armbrust E.V."/>
            <person name="Aves S.J."/>
            <person name="Beiko R.G."/>
            <person name="Coutinho P."/>
            <person name="Dacks J.B."/>
            <person name="Durnford D.G."/>
            <person name="Fast N.M."/>
            <person name="Green B.R."/>
            <person name="Grisdale C."/>
            <person name="Hempe F."/>
            <person name="Henrissat B."/>
            <person name="Hoppner M.P."/>
            <person name="Ishida K.-I."/>
            <person name="Kim E."/>
            <person name="Koreny L."/>
            <person name="Kroth P.G."/>
            <person name="Liu Y."/>
            <person name="Malik S.-B."/>
            <person name="Maier U.G."/>
            <person name="McRose D."/>
            <person name="Mock T."/>
            <person name="Neilson J.A."/>
            <person name="Onodera N.T."/>
            <person name="Poole A.M."/>
            <person name="Pritham E.J."/>
            <person name="Richards T.A."/>
            <person name="Rocap G."/>
            <person name="Roy S.W."/>
            <person name="Sarai C."/>
            <person name="Schaack S."/>
            <person name="Shirato S."/>
            <person name="Slamovits C.H."/>
            <person name="Spencer D.F."/>
            <person name="Suzuki S."/>
            <person name="Worden A.Z."/>
            <person name="Zauner S."/>
            <person name="Barry K."/>
            <person name="Bell C."/>
            <person name="Bharti A.K."/>
            <person name="Crow J.A."/>
            <person name="Grimwood J."/>
            <person name="Kramer R."/>
            <person name="Lindquist E."/>
            <person name="Lucas S."/>
            <person name="Salamov A."/>
            <person name="McFadden G.I."/>
            <person name="Lane C.E."/>
            <person name="Keeling P.J."/>
            <person name="Gray M.W."/>
            <person name="Grigoriev I.V."/>
            <person name="Archibald J.M."/>
        </authorList>
    </citation>
    <scope>NUCLEOTIDE SEQUENCE</scope>
    <source>
        <strain evidence="4">CCMP2712</strain>
    </source>
</reference>
<reference evidence="2 4" key="1">
    <citation type="journal article" date="2012" name="Nature">
        <title>Algal genomes reveal evolutionary mosaicism and the fate of nucleomorphs.</title>
        <authorList>
            <consortium name="DOE Joint Genome Institute"/>
            <person name="Curtis B.A."/>
            <person name="Tanifuji G."/>
            <person name="Burki F."/>
            <person name="Gruber A."/>
            <person name="Irimia M."/>
            <person name="Maruyama S."/>
            <person name="Arias M.C."/>
            <person name="Ball S.G."/>
            <person name="Gile G.H."/>
            <person name="Hirakawa Y."/>
            <person name="Hopkins J.F."/>
            <person name="Kuo A."/>
            <person name="Rensing S.A."/>
            <person name="Schmutz J."/>
            <person name="Symeonidi A."/>
            <person name="Elias M."/>
            <person name="Eveleigh R.J."/>
            <person name="Herman E.K."/>
            <person name="Klute M.J."/>
            <person name="Nakayama T."/>
            <person name="Obornik M."/>
            <person name="Reyes-Prieto A."/>
            <person name="Armbrust E.V."/>
            <person name="Aves S.J."/>
            <person name="Beiko R.G."/>
            <person name="Coutinho P."/>
            <person name="Dacks J.B."/>
            <person name="Durnford D.G."/>
            <person name="Fast N.M."/>
            <person name="Green B.R."/>
            <person name="Grisdale C.J."/>
            <person name="Hempel F."/>
            <person name="Henrissat B."/>
            <person name="Hoppner M.P."/>
            <person name="Ishida K."/>
            <person name="Kim E."/>
            <person name="Koreny L."/>
            <person name="Kroth P.G."/>
            <person name="Liu Y."/>
            <person name="Malik S.B."/>
            <person name="Maier U.G."/>
            <person name="McRose D."/>
            <person name="Mock T."/>
            <person name="Neilson J.A."/>
            <person name="Onodera N.T."/>
            <person name="Poole A.M."/>
            <person name="Pritham E.J."/>
            <person name="Richards T.A."/>
            <person name="Rocap G."/>
            <person name="Roy S.W."/>
            <person name="Sarai C."/>
            <person name="Schaack S."/>
            <person name="Shirato S."/>
            <person name="Slamovits C.H."/>
            <person name="Spencer D.F."/>
            <person name="Suzuki S."/>
            <person name="Worden A.Z."/>
            <person name="Zauner S."/>
            <person name="Barry K."/>
            <person name="Bell C."/>
            <person name="Bharti A.K."/>
            <person name="Crow J.A."/>
            <person name="Grimwood J."/>
            <person name="Kramer R."/>
            <person name="Lindquist E."/>
            <person name="Lucas S."/>
            <person name="Salamov A."/>
            <person name="McFadden G.I."/>
            <person name="Lane C.E."/>
            <person name="Keeling P.J."/>
            <person name="Gray M.W."/>
            <person name="Grigoriev I.V."/>
            <person name="Archibald J.M."/>
        </authorList>
    </citation>
    <scope>NUCLEOTIDE SEQUENCE</scope>
    <source>
        <strain evidence="2 4">CCMP2712</strain>
    </source>
</reference>
<organism evidence="2">
    <name type="scientific">Guillardia theta (strain CCMP2712)</name>
    <name type="common">Cryptophyte</name>
    <dbReference type="NCBI Taxonomy" id="905079"/>
    <lineage>
        <taxon>Eukaryota</taxon>
        <taxon>Cryptophyceae</taxon>
        <taxon>Pyrenomonadales</taxon>
        <taxon>Geminigeraceae</taxon>
        <taxon>Guillardia</taxon>
    </lineage>
</organism>
<sequence length="961" mass="109357">MRCLPSRVCILLLALAAARGGGRGVEESRDHVVETGTGAGGIVNKRERERALEQCLRELDEDVGHSWQGIAGTMDAAFRSPTPWWRRAEDTDSSVCAQVNLLWWMQNVARGLQGGLAGCKFSYGSSRRRAGEMSQVGLRLRPPLLMIIDPLTIDDALVTLQSLAGVEEVDETVLFIMLDACGPRQEGWTRGEEERCSEGLSEAQIRGLVAINFMEVRVIGFDAQGVMLVPPPLKKTRWSFTTWQQQQDRSASFYKVRALHALRHVLDVEDFYHAILLEPGCVLRNSFYLFHRSSVMFAHRTAVLAVVSSPPDDVEQTFEHPCEEEAFSLSEQLQLRASLGLNRRALLELYENLHAQDQLGLKESLRSLNNISSSITRYFLYPSAGQVVEDPRVGQGDGTEQAARGSDPLKFRRLIFDEEKEEGPLGPLEPQGPLHFSHCSVHGWAPRLKPRRVYDMVTFFQETQMLLLRLHELNSTVDVHVVVEGDRTFRGDAKQRLLPRWLRRFQSFKHKLRLVFAPLPAHLDISLDPCTSEGKCAQDVFDQALANSWTSGYRNWFKREWYSRHALAWGLWDAQPDDLLILGDVDEIPRASLVRAMKECEGVGDAVGMSSQWFQYKWWMVKKDRYFWTPALLLFRSLAVPDIAFSHPRTRPGDVERGRSISLKSLRCFGFWRLIPWMENKGWHFSYFGSTTSLLRKISSFSDEDFGLSGNLTLLEEVVRSGLDFHSVLETLNKKNSDSLRKLDKWTDISRLPKYLQDHLDMFDEDWSNNEEISQPFHCIPFNDKTLQSDFTASSHVLVPSKARQRPVVLLSTIPQDVAVASGRCDDQCVWLTEATGRACEANGLVDVKLFWAGRMPERTEMKPQRQVWGFYDLFSALPEEMQANVPEANKSVDVDAFDLILSKETFPEMFISPFDYCNLQDHCSRGPHHPLLSSSSPHLLIMIPQNGHAYSQLQLPLIYR</sequence>
<dbReference type="PANTHER" id="PTHR12224">
    <property type="entry name" value="BETA-1,4-MANNOSYL-GLYCOPROTEIN BETA-1,4-N-ACETYLGLUCOSAMINYL-TRANSFERASE"/>
    <property type="match status" value="1"/>
</dbReference>
<evidence type="ECO:0000256" key="1">
    <source>
        <dbReference type="SAM" id="SignalP"/>
    </source>
</evidence>
<keyword evidence="4" id="KW-1185">Reference proteome</keyword>
<accession>L1IQ62</accession>
<feature type="chain" id="PRO_5008770267" evidence="1">
    <location>
        <begin position="25"/>
        <end position="961"/>
    </location>
</feature>
<dbReference type="Pfam" id="PF04724">
    <property type="entry name" value="Glyco_transf_17"/>
    <property type="match status" value="1"/>
</dbReference>
<protein>
    <submittedName>
        <fullName evidence="2 3">Uncharacterized protein</fullName>
    </submittedName>
</protein>
<dbReference type="AlphaFoldDB" id="L1IQ62"/>
<evidence type="ECO:0000313" key="3">
    <source>
        <dbReference type="EnsemblProtists" id="EKX38222"/>
    </source>
</evidence>
<dbReference type="InterPro" id="IPR006813">
    <property type="entry name" value="Glyco_trans_17"/>
</dbReference>
<dbReference type="RefSeq" id="XP_005825202.1">
    <property type="nucleotide sequence ID" value="XM_005825145.1"/>
</dbReference>
<dbReference type="HOGENOM" id="CLU_307675_0_0_1"/>
<dbReference type="GO" id="GO:0016020">
    <property type="term" value="C:membrane"/>
    <property type="evidence" value="ECO:0007669"/>
    <property type="project" value="InterPro"/>
</dbReference>
<feature type="signal peptide" evidence="1">
    <location>
        <begin position="1"/>
        <end position="24"/>
    </location>
</feature>
<dbReference type="PANTHER" id="PTHR12224:SF0">
    <property type="entry name" value="BETA-1,4-MANNOSYL-GLYCOPROTEIN 4-BETA-N-ACETYLGLUCOSAMINYLTRANSFERASE"/>
    <property type="match status" value="1"/>
</dbReference>
<dbReference type="EMBL" id="JH993050">
    <property type="protein sequence ID" value="EKX38222.1"/>
    <property type="molecule type" value="Genomic_DNA"/>
</dbReference>
<dbReference type="Proteomes" id="UP000011087">
    <property type="component" value="Unassembled WGS sequence"/>
</dbReference>
<dbReference type="OrthoDB" id="6474464at2759"/>